<evidence type="ECO:0000313" key="4">
    <source>
        <dbReference type="Proteomes" id="UP000595662"/>
    </source>
</evidence>
<dbReference type="KEGG" id="pdp:PDIP_16000"/>
<name>A0A7T6XEX6_PENDI</name>
<protein>
    <recommendedName>
        <fullName evidence="2">DUF7907 domain-containing protein</fullName>
    </recommendedName>
</protein>
<dbReference type="RefSeq" id="XP_014537769.2">
    <property type="nucleotide sequence ID" value="XM_014682283.2"/>
</dbReference>
<gene>
    <name evidence="3" type="ORF">Pdw03_2739</name>
</gene>
<evidence type="ECO:0000259" key="2">
    <source>
        <dbReference type="Pfam" id="PF25484"/>
    </source>
</evidence>
<dbReference type="EMBL" id="CP060774">
    <property type="protein sequence ID" value="QQK39885.1"/>
    <property type="molecule type" value="Genomic_DNA"/>
</dbReference>
<feature type="domain" description="DUF7907" evidence="2">
    <location>
        <begin position="32"/>
        <end position="181"/>
    </location>
</feature>
<dbReference type="VEuPathDB" id="FungiDB:PDIP_16000"/>
<accession>A0A7T6XEX6</accession>
<feature type="signal peptide" evidence="1">
    <location>
        <begin position="1"/>
        <end position="27"/>
    </location>
</feature>
<organism evidence="3 4">
    <name type="scientific">Penicillium digitatum</name>
    <name type="common">Green mold</name>
    <dbReference type="NCBI Taxonomy" id="36651"/>
    <lineage>
        <taxon>Eukaryota</taxon>
        <taxon>Fungi</taxon>
        <taxon>Dikarya</taxon>
        <taxon>Ascomycota</taxon>
        <taxon>Pezizomycotina</taxon>
        <taxon>Eurotiomycetes</taxon>
        <taxon>Eurotiomycetidae</taxon>
        <taxon>Eurotiales</taxon>
        <taxon>Aspergillaceae</taxon>
        <taxon>Penicillium</taxon>
    </lineage>
</organism>
<reference evidence="3 4" key="1">
    <citation type="submission" date="2020-08" db="EMBL/GenBank/DDBJ databases">
        <title>The completed genome sequence of the pathogenic ascomycete fungus Penicillium digitatum.</title>
        <authorList>
            <person name="Wang M."/>
        </authorList>
    </citation>
    <scope>NUCLEOTIDE SEQUENCE [LARGE SCALE GENOMIC DNA]</scope>
    <source>
        <strain evidence="3 4">PdW03</strain>
    </source>
</reference>
<proteinExistence type="predicted"/>
<keyword evidence="1" id="KW-0732">Signal</keyword>
<dbReference type="InterPro" id="IPR057229">
    <property type="entry name" value="DUF7907"/>
</dbReference>
<sequence>MRHFPVKFLYPPLFFATVALLTTTVAAGPSEKLFNLKTSGASNSSHNNLYLSVGHGLISDPLNNEAIFSGAPASRAAAFSFVNGTVLLDTQTTAPWALDLINVEGVRKERAQISIKPTHGSKGFSVGHHGIEGPSETWDGWLWCLADLEAGQLFPNLHFLSKTVQEPAVPAGCDRIQLNAVPKSSA</sequence>
<evidence type="ECO:0000313" key="3">
    <source>
        <dbReference type="EMBL" id="QQK39885.1"/>
    </source>
</evidence>
<evidence type="ECO:0000256" key="1">
    <source>
        <dbReference type="SAM" id="SignalP"/>
    </source>
</evidence>
<dbReference type="AlphaFoldDB" id="A0A7T6XEX6"/>
<dbReference type="Proteomes" id="UP000595662">
    <property type="component" value="Chromosome 1"/>
</dbReference>
<feature type="chain" id="PRO_5030572025" description="DUF7907 domain-containing protein" evidence="1">
    <location>
        <begin position="28"/>
        <end position="186"/>
    </location>
</feature>
<dbReference type="Pfam" id="PF25484">
    <property type="entry name" value="DUF7907"/>
    <property type="match status" value="1"/>
</dbReference>
<dbReference type="GeneID" id="26229923"/>